<dbReference type="InterPro" id="IPR002168">
    <property type="entry name" value="Lipase_GDXG_HIS_AS"/>
</dbReference>
<evidence type="ECO:0000313" key="6">
    <source>
        <dbReference type="Proteomes" id="UP000494115"/>
    </source>
</evidence>
<dbReference type="InterPro" id="IPR029058">
    <property type="entry name" value="AB_hydrolase_fold"/>
</dbReference>
<comment type="similarity">
    <text evidence="1">Belongs to the 'GDXG' lipolytic enzyme family.</text>
</comment>
<evidence type="ECO:0000256" key="2">
    <source>
        <dbReference type="ARBA" id="ARBA00022801"/>
    </source>
</evidence>
<dbReference type="GO" id="GO:0106435">
    <property type="term" value="F:carboxylesterase activity"/>
    <property type="evidence" value="ECO:0007669"/>
    <property type="project" value="UniProtKB-EC"/>
</dbReference>
<reference evidence="5 6" key="1">
    <citation type="submission" date="2020-04" db="EMBL/GenBank/DDBJ databases">
        <authorList>
            <person name="De Canck E."/>
        </authorList>
    </citation>
    <scope>NUCLEOTIDE SEQUENCE [LARGE SCALE GENOMIC DNA]</scope>
    <source>
        <strain evidence="5 6">LMG 28138</strain>
    </source>
</reference>
<dbReference type="InterPro" id="IPR050300">
    <property type="entry name" value="GDXG_lipolytic_enzyme"/>
</dbReference>
<evidence type="ECO:0000256" key="3">
    <source>
        <dbReference type="PROSITE-ProRule" id="PRU10038"/>
    </source>
</evidence>
<keyword evidence="6" id="KW-1185">Reference proteome</keyword>
<proteinExistence type="inferred from homology"/>
<protein>
    <submittedName>
        <fullName evidence="5">Carboxylesterase NlhH</fullName>
        <ecNumber evidence="5">3.1.1.1</ecNumber>
    </submittedName>
</protein>
<sequence>MALNVDPQLAAYYSQVDAEFPPVSAPDALDALSRRSRNKRVADRFAPPSVPDVSIQQIDVPLEGRTLKARLYRPSQIDEALPLVVYFHGGGWVIGDLDTHEQVPAQLAADARVAVASIEYRLAPEFPFPAPNDDAEQALLWFAEQRVRLNLSLRTLAVAGDSAGAYLATYVERAANLKVPGLVKAQLLFYPVVRPSFNSTSYTRFAEGPVLTRNDMIWFWGAFLEEPVTIAGASEQRTMDPRVTLTASIPDYAPADAVVMVAGIDPLHDEGVEYAKFLELHGGDVELIEASDMTHGFARLQHVSDAARDWMRSAATALREML</sequence>
<evidence type="ECO:0000256" key="1">
    <source>
        <dbReference type="ARBA" id="ARBA00010515"/>
    </source>
</evidence>
<feature type="domain" description="Alpha/beta hydrolase fold-3" evidence="4">
    <location>
        <begin position="84"/>
        <end position="298"/>
    </location>
</feature>
<dbReference type="EMBL" id="CADIKM010000002">
    <property type="protein sequence ID" value="CAB3778818.1"/>
    <property type="molecule type" value="Genomic_DNA"/>
</dbReference>
<accession>A0A6S7AV32</accession>
<dbReference type="EC" id="3.1.1.1" evidence="5"/>
<dbReference type="InterPro" id="IPR013094">
    <property type="entry name" value="AB_hydrolase_3"/>
</dbReference>
<dbReference type="Pfam" id="PF07859">
    <property type="entry name" value="Abhydrolase_3"/>
    <property type="match status" value="1"/>
</dbReference>
<dbReference type="Gene3D" id="3.40.50.1820">
    <property type="entry name" value="alpha/beta hydrolase"/>
    <property type="match status" value="1"/>
</dbReference>
<gene>
    <name evidence="5" type="primary">nlhH_1</name>
    <name evidence="5" type="ORF">LMG28138_00617</name>
</gene>
<dbReference type="PANTHER" id="PTHR48081">
    <property type="entry name" value="AB HYDROLASE SUPERFAMILY PROTEIN C4A8.06C"/>
    <property type="match status" value="1"/>
</dbReference>
<name>A0A6S7AV32_9BURK</name>
<dbReference type="PANTHER" id="PTHR48081:SF8">
    <property type="entry name" value="ALPHA_BETA HYDROLASE FOLD-3 DOMAIN-CONTAINING PROTEIN-RELATED"/>
    <property type="match status" value="1"/>
</dbReference>
<dbReference type="PROSITE" id="PS01174">
    <property type="entry name" value="LIPASE_GDXG_SER"/>
    <property type="match status" value="1"/>
</dbReference>
<dbReference type="AlphaFoldDB" id="A0A6S7AV32"/>
<evidence type="ECO:0000313" key="5">
    <source>
        <dbReference type="EMBL" id="CAB3778818.1"/>
    </source>
</evidence>
<evidence type="ECO:0000259" key="4">
    <source>
        <dbReference type="Pfam" id="PF07859"/>
    </source>
</evidence>
<dbReference type="Proteomes" id="UP000494115">
    <property type="component" value="Unassembled WGS sequence"/>
</dbReference>
<dbReference type="SUPFAM" id="SSF53474">
    <property type="entry name" value="alpha/beta-Hydrolases"/>
    <property type="match status" value="1"/>
</dbReference>
<organism evidence="5 6">
    <name type="scientific">Pararobbsia alpina</name>
    <dbReference type="NCBI Taxonomy" id="621374"/>
    <lineage>
        <taxon>Bacteria</taxon>
        <taxon>Pseudomonadati</taxon>
        <taxon>Pseudomonadota</taxon>
        <taxon>Betaproteobacteria</taxon>
        <taxon>Burkholderiales</taxon>
        <taxon>Burkholderiaceae</taxon>
        <taxon>Pararobbsia</taxon>
    </lineage>
</organism>
<keyword evidence="2 5" id="KW-0378">Hydrolase</keyword>
<dbReference type="PROSITE" id="PS01173">
    <property type="entry name" value="LIPASE_GDXG_HIS"/>
    <property type="match status" value="1"/>
</dbReference>
<feature type="active site" evidence="3">
    <location>
        <position position="162"/>
    </location>
</feature>
<dbReference type="InterPro" id="IPR033140">
    <property type="entry name" value="Lipase_GDXG_put_SER_AS"/>
</dbReference>